<accession>A0A151J6T3</accession>
<name>A0A151J6T3_9HYME</name>
<feature type="transmembrane region" description="Helical" evidence="1">
    <location>
        <begin position="85"/>
        <end position="107"/>
    </location>
</feature>
<organism evidence="2 3">
    <name type="scientific">Trachymyrmex cornetzi</name>
    <dbReference type="NCBI Taxonomy" id="471704"/>
    <lineage>
        <taxon>Eukaryota</taxon>
        <taxon>Metazoa</taxon>
        <taxon>Ecdysozoa</taxon>
        <taxon>Arthropoda</taxon>
        <taxon>Hexapoda</taxon>
        <taxon>Insecta</taxon>
        <taxon>Pterygota</taxon>
        <taxon>Neoptera</taxon>
        <taxon>Endopterygota</taxon>
        <taxon>Hymenoptera</taxon>
        <taxon>Apocrita</taxon>
        <taxon>Aculeata</taxon>
        <taxon>Formicoidea</taxon>
        <taxon>Formicidae</taxon>
        <taxon>Myrmicinae</taxon>
        <taxon>Trachymyrmex</taxon>
    </lineage>
</organism>
<keyword evidence="1" id="KW-0812">Transmembrane</keyword>
<proteinExistence type="predicted"/>
<protein>
    <submittedName>
        <fullName evidence="2">Uncharacterized protein</fullName>
    </submittedName>
</protein>
<dbReference type="AlphaFoldDB" id="A0A151J6T3"/>
<evidence type="ECO:0000313" key="3">
    <source>
        <dbReference type="Proteomes" id="UP000078492"/>
    </source>
</evidence>
<sequence>QAKPRARLSCICTRGLPLSLHSIVLCTTIQETARSARYLLRANVCRREVTREIGTTVYYAVPILFALTYANKCVRPTGQAIALDIILNMCIYTYVCVCVYIYIYILLIKKRSTKFYIIGIHSSGNKEEFKFSVDLSLFYTSDMSKLRIPFTFGHLVLSSRLFQTLSASPMRNPMISSNPERRLVPGCIFTVHSDSAHNKRYKLIGWIAHDVSPRLSGLAQRLKATYIPNVRRTDARLMTITRTKRGWPLSRSSLCILAVPSFSIGNLFRTYNPHN</sequence>
<keyword evidence="3" id="KW-1185">Reference proteome</keyword>
<dbReference type="Proteomes" id="UP000078492">
    <property type="component" value="Unassembled WGS sequence"/>
</dbReference>
<keyword evidence="1" id="KW-0472">Membrane</keyword>
<evidence type="ECO:0000313" key="2">
    <source>
        <dbReference type="EMBL" id="KYN19086.1"/>
    </source>
</evidence>
<gene>
    <name evidence="2" type="ORF">ALC57_08576</name>
</gene>
<dbReference type="EMBL" id="KQ979796">
    <property type="protein sequence ID" value="KYN19086.1"/>
    <property type="molecule type" value="Genomic_DNA"/>
</dbReference>
<reference evidence="2 3" key="1">
    <citation type="submission" date="2015-09" db="EMBL/GenBank/DDBJ databases">
        <title>Trachymyrmex cornetzi WGS genome.</title>
        <authorList>
            <person name="Nygaard S."/>
            <person name="Hu H."/>
            <person name="Boomsma J."/>
            <person name="Zhang G."/>
        </authorList>
    </citation>
    <scope>NUCLEOTIDE SEQUENCE [LARGE SCALE GENOMIC DNA]</scope>
    <source>
        <strain evidence="2">Tcor2-1</strain>
        <tissue evidence="2">Whole body</tissue>
    </source>
</reference>
<feature type="non-terminal residue" evidence="2">
    <location>
        <position position="1"/>
    </location>
</feature>
<evidence type="ECO:0000256" key="1">
    <source>
        <dbReference type="SAM" id="Phobius"/>
    </source>
</evidence>
<keyword evidence="1" id="KW-1133">Transmembrane helix</keyword>